<proteinExistence type="predicted"/>
<feature type="compositionally biased region" description="Basic residues" evidence="1">
    <location>
        <begin position="56"/>
        <end position="79"/>
    </location>
</feature>
<gene>
    <name evidence="2" type="ORF">BDW02DRAFT_358782</name>
</gene>
<sequence length="79" mass="9951">MRWSTERPLYMAVQAVLVKLSFYRPDLNTNDVYYWDRGLRLKTLDKGARRWTPVQLRRRHRHRRRRQRRRHGRRSGSRF</sequence>
<evidence type="ECO:0000256" key="1">
    <source>
        <dbReference type="SAM" id="MobiDB-lite"/>
    </source>
</evidence>
<evidence type="ECO:0000313" key="2">
    <source>
        <dbReference type="EMBL" id="KAF1833848.1"/>
    </source>
</evidence>
<keyword evidence="3" id="KW-1185">Reference proteome</keyword>
<reference evidence="2" key="1">
    <citation type="submission" date="2020-01" db="EMBL/GenBank/DDBJ databases">
        <authorList>
            <consortium name="DOE Joint Genome Institute"/>
            <person name="Haridas S."/>
            <person name="Albert R."/>
            <person name="Binder M."/>
            <person name="Bloem J."/>
            <person name="Labutti K."/>
            <person name="Salamov A."/>
            <person name="Andreopoulos B."/>
            <person name="Baker S.E."/>
            <person name="Barry K."/>
            <person name="Bills G."/>
            <person name="Bluhm B.H."/>
            <person name="Cannon C."/>
            <person name="Castanera R."/>
            <person name="Culley D.E."/>
            <person name="Daum C."/>
            <person name="Ezra D."/>
            <person name="Gonzalez J.B."/>
            <person name="Henrissat B."/>
            <person name="Kuo A."/>
            <person name="Liang C."/>
            <person name="Lipzen A."/>
            <person name="Lutzoni F."/>
            <person name="Magnuson J."/>
            <person name="Mondo S."/>
            <person name="Nolan M."/>
            <person name="Ohm R."/>
            <person name="Pangilinan J."/>
            <person name="Park H.-J."/>
            <person name="Ramirez L."/>
            <person name="Alfaro M."/>
            <person name="Sun H."/>
            <person name="Tritt A."/>
            <person name="Yoshinaga Y."/>
            <person name="Zwiers L.-H."/>
            <person name="Turgeon B.G."/>
            <person name="Goodwin S.B."/>
            <person name="Spatafora J.W."/>
            <person name="Crous P.W."/>
            <person name="Grigoriev I.V."/>
        </authorList>
    </citation>
    <scope>NUCLEOTIDE SEQUENCE</scope>
    <source>
        <strain evidence="2">P77</strain>
    </source>
</reference>
<name>A0A6A5K941_9PLEO</name>
<dbReference type="Proteomes" id="UP000800040">
    <property type="component" value="Unassembled WGS sequence"/>
</dbReference>
<accession>A0A6A5K941</accession>
<dbReference type="AlphaFoldDB" id="A0A6A5K941"/>
<protein>
    <submittedName>
        <fullName evidence="2">Uncharacterized protein</fullName>
    </submittedName>
</protein>
<organism evidence="2 3">
    <name type="scientific">Decorospora gaudefroyi</name>
    <dbReference type="NCBI Taxonomy" id="184978"/>
    <lineage>
        <taxon>Eukaryota</taxon>
        <taxon>Fungi</taxon>
        <taxon>Dikarya</taxon>
        <taxon>Ascomycota</taxon>
        <taxon>Pezizomycotina</taxon>
        <taxon>Dothideomycetes</taxon>
        <taxon>Pleosporomycetidae</taxon>
        <taxon>Pleosporales</taxon>
        <taxon>Pleosporineae</taxon>
        <taxon>Pleosporaceae</taxon>
        <taxon>Decorospora</taxon>
    </lineage>
</organism>
<dbReference type="EMBL" id="ML975311">
    <property type="protein sequence ID" value="KAF1833848.1"/>
    <property type="molecule type" value="Genomic_DNA"/>
</dbReference>
<evidence type="ECO:0000313" key="3">
    <source>
        <dbReference type="Proteomes" id="UP000800040"/>
    </source>
</evidence>
<feature type="region of interest" description="Disordered" evidence="1">
    <location>
        <begin position="55"/>
        <end position="79"/>
    </location>
</feature>